<reference evidence="2 3" key="1">
    <citation type="journal article" date="2014" name="Genome Announc.">
        <title>Draft Genome Sequence of Advenella kashmirensis Strain W13003, a Polycyclic Aromatic Hydrocarbon-Degrading Bacterium.</title>
        <authorList>
            <person name="Wang X."/>
            <person name="Jin D."/>
            <person name="Zhou L."/>
            <person name="Wu L."/>
            <person name="An W."/>
            <person name="Zhao L."/>
        </authorList>
    </citation>
    <scope>NUCLEOTIDE SEQUENCE [LARGE SCALE GENOMIC DNA]</scope>
    <source>
        <strain evidence="2 3">W13003</strain>
    </source>
</reference>
<dbReference type="AlphaFoldDB" id="V8QMN2"/>
<dbReference type="Proteomes" id="UP000018733">
    <property type="component" value="Unassembled WGS sequence"/>
</dbReference>
<keyword evidence="3" id="KW-1185">Reference proteome</keyword>
<dbReference type="OrthoDB" id="9907016at2"/>
<keyword evidence="1" id="KW-0472">Membrane</keyword>
<evidence type="ECO:0000256" key="1">
    <source>
        <dbReference type="SAM" id="Phobius"/>
    </source>
</evidence>
<evidence type="ECO:0000313" key="2">
    <source>
        <dbReference type="EMBL" id="ETF00927.1"/>
    </source>
</evidence>
<sequence length="141" mass="16272">MKRFLMFFVNLFLLKIDLIRSRPWEMFNAAAYLVWALTLFLDQRLFGLPTYRGFEWPAGAYASMYLGMFVLSLAGLRKTSRLRFIAGYVMVCGALAWFMTAVEFWGAYPPLIPAMSLYLLFAYFNLVVGISIIEKSKRMGT</sequence>
<evidence type="ECO:0000313" key="3">
    <source>
        <dbReference type="Proteomes" id="UP000018733"/>
    </source>
</evidence>
<organism evidence="2 3">
    <name type="scientific">Advenella kashmirensis W13003</name>
    <dbReference type="NCBI Taxonomy" id="1424334"/>
    <lineage>
        <taxon>Bacteria</taxon>
        <taxon>Pseudomonadati</taxon>
        <taxon>Pseudomonadota</taxon>
        <taxon>Betaproteobacteria</taxon>
        <taxon>Burkholderiales</taxon>
        <taxon>Alcaligenaceae</taxon>
    </lineage>
</organism>
<keyword evidence="1" id="KW-1133">Transmembrane helix</keyword>
<gene>
    <name evidence="2" type="ORF">W822_19950</name>
</gene>
<comment type="caution">
    <text evidence="2">The sequence shown here is derived from an EMBL/GenBank/DDBJ whole genome shotgun (WGS) entry which is preliminary data.</text>
</comment>
<protein>
    <submittedName>
        <fullName evidence="2">Uncharacterized protein</fullName>
    </submittedName>
</protein>
<name>V8QMN2_9BURK</name>
<feature type="transmembrane region" description="Helical" evidence="1">
    <location>
        <begin position="57"/>
        <end position="76"/>
    </location>
</feature>
<proteinExistence type="predicted"/>
<keyword evidence="1" id="KW-0812">Transmembrane</keyword>
<dbReference type="EMBL" id="AYXT01000013">
    <property type="protein sequence ID" value="ETF00927.1"/>
    <property type="molecule type" value="Genomic_DNA"/>
</dbReference>
<dbReference type="HOGENOM" id="CLU_1821270_0_0_4"/>
<dbReference type="STRING" id="1424334.W822_19950"/>
<dbReference type="PATRIC" id="fig|1424334.3.peg.4005"/>
<feature type="transmembrane region" description="Helical" evidence="1">
    <location>
        <begin position="88"/>
        <end position="108"/>
    </location>
</feature>
<accession>V8QMN2</accession>
<dbReference type="RefSeq" id="WP_024006917.1">
    <property type="nucleotide sequence ID" value="NZ_KI650982.1"/>
</dbReference>
<feature type="transmembrane region" description="Helical" evidence="1">
    <location>
        <begin position="114"/>
        <end position="133"/>
    </location>
</feature>